<feature type="region of interest" description="Disordered" evidence="1">
    <location>
        <begin position="36"/>
        <end position="70"/>
    </location>
</feature>
<organism evidence="2 3">
    <name type="scientific">Dendrothele bispora (strain CBS 962.96)</name>
    <dbReference type="NCBI Taxonomy" id="1314807"/>
    <lineage>
        <taxon>Eukaryota</taxon>
        <taxon>Fungi</taxon>
        <taxon>Dikarya</taxon>
        <taxon>Basidiomycota</taxon>
        <taxon>Agaricomycotina</taxon>
        <taxon>Agaricomycetes</taxon>
        <taxon>Agaricomycetidae</taxon>
        <taxon>Agaricales</taxon>
        <taxon>Agaricales incertae sedis</taxon>
        <taxon>Dendrothele</taxon>
    </lineage>
</organism>
<dbReference type="Proteomes" id="UP000297245">
    <property type="component" value="Unassembled WGS sequence"/>
</dbReference>
<name>A0A4S8LLD6_DENBC</name>
<dbReference type="AlphaFoldDB" id="A0A4S8LLD6"/>
<gene>
    <name evidence="2" type="ORF">K435DRAFT_802521</name>
</gene>
<reference evidence="2 3" key="1">
    <citation type="journal article" date="2019" name="Nat. Ecol. Evol.">
        <title>Megaphylogeny resolves global patterns of mushroom evolution.</title>
        <authorList>
            <person name="Varga T."/>
            <person name="Krizsan K."/>
            <person name="Foldi C."/>
            <person name="Dima B."/>
            <person name="Sanchez-Garcia M."/>
            <person name="Sanchez-Ramirez S."/>
            <person name="Szollosi G.J."/>
            <person name="Szarkandi J.G."/>
            <person name="Papp V."/>
            <person name="Albert L."/>
            <person name="Andreopoulos W."/>
            <person name="Angelini C."/>
            <person name="Antonin V."/>
            <person name="Barry K.W."/>
            <person name="Bougher N.L."/>
            <person name="Buchanan P."/>
            <person name="Buyck B."/>
            <person name="Bense V."/>
            <person name="Catcheside P."/>
            <person name="Chovatia M."/>
            <person name="Cooper J."/>
            <person name="Damon W."/>
            <person name="Desjardin D."/>
            <person name="Finy P."/>
            <person name="Geml J."/>
            <person name="Haridas S."/>
            <person name="Hughes K."/>
            <person name="Justo A."/>
            <person name="Karasinski D."/>
            <person name="Kautmanova I."/>
            <person name="Kiss B."/>
            <person name="Kocsube S."/>
            <person name="Kotiranta H."/>
            <person name="LaButti K.M."/>
            <person name="Lechner B.E."/>
            <person name="Liimatainen K."/>
            <person name="Lipzen A."/>
            <person name="Lukacs Z."/>
            <person name="Mihaltcheva S."/>
            <person name="Morgado L.N."/>
            <person name="Niskanen T."/>
            <person name="Noordeloos M.E."/>
            <person name="Ohm R.A."/>
            <person name="Ortiz-Santana B."/>
            <person name="Ovrebo C."/>
            <person name="Racz N."/>
            <person name="Riley R."/>
            <person name="Savchenko A."/>
            <person name="Shiryaev A."/>
            <person name="Soop K."/>
            <person name="Spirin V."/>
            <person name="Szebenyi C."/>
            <person name="Tomsovsky M."/>
            <person name="Tulloss R.E."/>
            <person name="Uehling J."/>
            <person name="Grigoriev I.V."/>
            <person name="Vagvolgyi C."/>
            <person name="Papp T."/>
            <person name="Martin F.M."/>
            <person name="Miettinen O."/>
            <person name="Hibbett D.S."/>
            <person name="Nagy L.G."/>
        </authorList>
    </citation>
    <scope>NUCLEOTIDE SEQUENCE [LARGE SCALE GENOMIC DNA]</scope>
    <source>
        <strain evidence="2 3">CBS 962.96</strain>
    </source>
</reference>
<feature type="compositionally biased region" description="Polar residues" evidence="1">
    <location>
        <begin position="40"/>
        <end position="65"/>
    </location>
</feature>
<evidence type="ECO:0000313" key="2">
    <source>
        <dbReference type="EMBL" id="THU89743.1"/>
    </source>
</evidence>
<dbReference type="EMBL" id="ML179358">
    <property type="protein sequence ID" value="THU89743.1"/>
    <property type="molecule type" value="Genomic_DNA"/>
</dbReference>
<protein>
    <submittedName>
        <fullName evidence="2">Uncharacterized protein</fullName>
    </submittedName>
</protein>
<evidence type="ECO:0000313" key="3">
    <source>
        <dbReference type="Proteomes" id="UP000297245"/>
    </source>
</evidence>
<sequence length="149" mass="17276">MTQIPFSHSNLTLKLSSASAPTDNYNTVITHWQEPVSPNKWHNVNQTRRPPSQQKAGSSPSNESKWISRPGQKVNHVRYIRQQKVALGNQHCKTELILQKQVEVLKKHTKTNTQQLRETIRHEDQGESDRAQPQDFESDVANTYWVYVY</sequence>
<evidence type="ECO:0000256" key="1">
    <source>
        <dbReference type="SAM" id="MobiDB-lite"/>
    </source>
</evidence>
<keyword evidence="3" id="KW-1185">Reference proteome</keyword>
<accession>A0A4S8LLD6</accession>
<proteinExistence type="predicted"/>